<proteinExistence type="predicted"/>
<dbReference type="GO" id="GO:0006886">
    <property type="term" value="P:intracellular protein transport"/>
    <property type="evidence" value="ECO:0007669"/>
    <property type="project" value="TreeGrafter"/>
</dbReference>
<dbReference type="SUPFAM" id="SSF54236">
    <property type="entry name" value="Ubiquitin-like"/>
    <property type="match status" value="1"/>
</dbReference>
<evidence type="ECO:0000256" key="1">
    <source>
        <dbReference type="SAM" id="MobiDB-lite"/>
    </source>
</evidence>
<dbReference type="CDD" id="cd17075">
    <property type="entry name" value="UBX1_UBXN9"/>
    <property type="match status" value="1"/>
</dbReference>
<dbReference type="InterPro" id="IPR059238">
    <property type="entry name" value="UBX1_UBXN9"/>
</dbReference>
<feature type="region of interest" description="Disordered" evidence="1">
    <location>
        <begin position="534"/>
        <end position="569"/>
    </location>
</feature>
<feature type="compositionally biased region" description="Basic and acidic residues" evidence="1">
    <location>
        <begin position="200"/>
        <end position="228"/>
    </location>
</feature>
<feature type="region of interest" description="Disordered" evidence="1">
    <location>
        <begin position="200"/>
        <end position="229"/>
    </location>
</feature>
<evidence type="ECO:0000313" key="4">
    <source>
        <dbReference type="EMBL" id="KAF1750985.1"/>
    </source>
</evidence>
<dbReference type="OrthoDB" id="440781at2759"/>
<evidence type="ECO:0000313" key="3">
    <source>
        <dbReference type="EMBL" id="EFP10905.1"/>
    </source>
</evidence>
<dbReference type="eggNOG" id="ENOG502S0EM">
    <property type="taxonomic scope" value="Eukaryota"/>
</dbReference>
<dbReference type="EMBL" id="DS268415">
    <property type="protein sequence ID" value="EFP10905.1"/>
    <property type="molecule type" value="Genomic_DNA"/>
</dbReference>
<dbReference type="EMBL" id="WUAV01000005">
    <property type="protein sequence ID" value="KAF1750985.1"/>
    <property type="molecule type" value="Genomic_DNA"/>
</dbReference>
<organism evidence="5">
    <name type="scientific">Caenorhabditis remanei</name>
    <name type="common">Caenorhabditis vulgaris</name>
    <dbReference type="NCBI Taxonomy" id="31234"/>
    <lineage>
        <taxon>Eukaryota</taxon>
        <taxon>Metazoa</taxon>
        <taxon>Ecdysozoa</taxon>
        <taxon>Nematoda</taxon>
        <taxon>Chromadorea</taxon>
        <taxon>Rhabditida</taxon>
        <taxon>Rhabditina</taxon>
        <taxon>Rhabditomorpha</taxon>
        <taxon>Rhabditoidea</taxon>
        <taxon>Rhabditidae</taxon>
        <taxon>Peloderinae</taxon>
        <taxon>Caenorhabditis</taxon>
    </lineage>
</organism>
<dbReference type="Proteomes" id="UP000008281">
    <property type="component" value="Unassembled WGS sequence"/>
</dbReference>
<protein>
    <recommendedName>
        <fullName evidence="2">TUG ubiquitin-like domain-containing protein</fullName>
    </recommendedName>
</protein>
<accession>E3LTM4</accession>
<feature type="domain" description="TUG ubiquitin-like" evidence="2">
    <location>
        <begin position="7"/>
        <end position="71"/>
    </location>
</feature>
<dbReference type="RefSeq" id="XP_003112384.1">
    <property type="nucleotide sequence ID" value="XM_003112336.1"/>
</dbReference>
<feature type="compositionally biased region" description="Low complexity" evidence="1">
    <location>
        <begin position="545"/>
        <end position="559"/>
    </location>
</feature>
<keyword evidence="5" id="KW-1185">Reference proteome</keyword>
<dbReference type="InterPro" id="IPR021569">
    <property type="entry name" value="TUG-UBL1"/>
</dbReference>
<dbReference type="Gene3D" id="3.10.20.90">
    <property type="entry name" value="Phosphatidylinositol 3-kinase Catalytic Subunit, Chain A, domain 1"/>
    <property type="match status" value="1"/>
</dbReference>
<dbReference type="CDD" id="cd16105">
    <property type="entry name" value="Ubl_ASPSCR1_like"/>
    <property type="match status" value="1"/>
</dbReference>
<name>E3LTM4_CAERE</name>
<dbReference type="KEGG" id="crq:GCK72_017537"/>
<dbReference type="HOGENOM" id="CLU_025227_0_0_1"/>
<dbReference type="FunCoup" id="E3LTM4">
    <property type="interactions" value="1580"/>
</dbReference>
<dbReference type="InterPro" id="IPR029071">
    <property type="entry name" value="Ubiquitin-like_domsf"/>
</dbReference>
<reference evidence="3" key="1">
    <citation type="submission" date="2007-07" db="EMBL/GenBank/DDBJ databases">
        <title>PCAP assembly of the Caenorhabditis remanei genome.</title>
        <authorList>
            <consortium name="The Caenorhabditis remanei Sequencing Consortium"/>
            <person name="Wilson R.K."/>
        </authorList>
    </citation>
    <scope>NUCLEOTIDE SEQUENCE [LARGE SCALE GENOMIC DNA]</scope>
    <source>
        <strain evidence="3">PB4641</strain>
    </source>
</reference>
<evidence type="ECO:0000313" key="6">
    <source>
        <dbReference type="Proteomes" id="UP000483820"/>
    </source>
</evidence>
<dbReference type="GO" id="GO:0005737">
    <property type="term" value="C:cytoplasm"/>
    <property type="evidence" value="ECO:0007669"/>
    <property type="project" value="TreeGrafter"/>
</dbReference>
<dbReference type="PANTHER" id="PTHR46467:SF1">
    <property type="entry name" value="TETHER CONTAINING UBX DOMAIN FOR GLUT4"/>
    <property type="match status" value="1"/>
</dbReference>
<sequence length="569" mass="63874">MSCLTIICPNAKRVQVKTTPMMLIRQVLEEACLKSGFEVNSHRLQTQSRKPVDPSLPFRLSGLANNATLEMTQKEALSENAVIDLAIQATSGSRHQKKVGVNVMLSDILKEFTAEFGENLADVVDGSVPCIVYMNKRYTGAELSANSLSSLGVSTGKCLVRHMRVKLNAAELSAMETKLKEETERKKVLDANFAKLKAENEERDRLEKQRQEAFEKDKEAREKREQEQLKAILPETSSAQETTSMDTSEFQHRDVLQEVPVQNPNSWSFDGPAFSRQTPQSAMKLEELNRLLERVDNSLTNTAVESRMDAMVNALADGGRISLAEVRTRADVAMEEEKEPVEVFSDPCERNAVVFKKGTKVQKEEPMETEEFFEVGVEDIRNMQKDLRRAVRDQTQASFVSKDYLHKKNRQLKMEAYQHTVIRVNVGEHVLQACFNSTEQSSNLDIFMKSVFKTTDWKLLFTNMKVVTSETKNFVDLELAPKSTLIASFGGHAVNAADVLHNINEVTQEVANTISDNWLAANKSFIPFNSTVNEDRKQKRSTIQASTSPSSSGPPAKSAMPKWLQTGKK</sequence>
<dbReference type="Proteomes" id="UP000483820">
    <property type="component" value="Chromosome V"/>
</dbReference>
<dbReference type="GO" id="GO:0042593">
    <property type="term" value="P:glucose homeostasis"/>
    <property type="evidence" value="ECO:0007669"/>
    <property type="project" value="TreeGrafter"/>
</dbReference>
<dbReference type="OMA" id="ICPNSRR"/>
<dbReference type="GO" id="GO:0005634">
    <property type="term" value="C:nucleus"/>
    <property type="evidence" value="ECO:0007669"/>
    <property type="project" value="TreeGrafter"/>
</dbReference>
<dbReference type="STRING" id="31234.E3LTM4"/>
<reference evidence="4 6" key="2">
    <citation type="submission" date="2019-12" db="EMBL/GenBank/DDBJ databases">
        <title>Chromosome-level assembly of the Caenorhabditis remanei genome.</title>
        <authorList>
            <person name="Teterina A.A."/>
            <person name="Willis J.H."/>
            <person name="Phillips P.C."/>
        </authorList>
    </citation>
    <scope>NUCLEOTIDE SEQUENCE [LARGE SCALE GENOMIC DNA]</scope>
    <source>
        <strain evidence="4 6">PX506</strain>
        <tissue evidence="4">Whole organism</tissue>
    </source>
</reference>
<evidence type="ECO:0000259" key="2">
    <source>
        <dbReference type="Pfam" id="PF11470"/>
    </source>
</evidence>
<dbReference type="CTD" id="9810506"/>
<dbReference type="AlphaFoldDB" id="E3LTM4"/>
<dbReference type="InParanoid" id="E3LTM4"/>
<gene>
    <name evidence="3" type="ORF">CRE_30669</name>
    <name evidence="4" type="ORF">GCK72_017537</name>
</gene>
<dbReference type="PANTHER" id="PTHR46467">
    <property type="entry name" value="TETHER CONTAINING UBX DOMAIN FOR GLUT4"/>
    <property type="match status" value="1"/>
</dbReference>
<dbReference type="GO" id="GO:0012506">
    <property type="term" value="C:vesicle membrane"/>
    <property type="evidence" value="ECO:0007669"/>
    <property type="project" value="TreeGrafter"/>
</dbReference>
<dbReference type="Pfam" id="PF11470">
    <property type="entry name" value="TUG-UBL1"/>
    <property type="match status" value="1"/>
</dbReference>
<evidence type="ECO:0000313" key="5">
    <source>
        <dbReference type="Proteomes" id="UP000008281"/>
    </source>
</evidence>
<dbReference type="GeneID" id="9810506"/>